<dbReference type="InterPro" id="IPR036885">
    <property type="entry name" value="SWIB_MDM2_dom_sf"/>
</dbReference>
<reference evidence="2 3" key="1">
    <citation type="journal article" date="2007" name="Proc. Natl. Acad. Sci. U.S.A.">
        <title>Independent sorting-out of thousands of duplicated gene pairs in two yeast species descended from a whole-genome duplication.</title>
        <authorList>
            <person name="Scannell D.R."/>
            <person name="Frank A.C."/>
            <person name="Conant G.C."/>
            <person name="Byrne K.P."/>
            <person name="Woolfit M."/>
            <person name="Wolfe K.H."/>
        </authorList>
    </citation>
    <scope>NUCLEOTIDE SEQUENCE [LARGE SCALE GENOMIC DNA]</scope>
    <source>
        <strain evidence="3">ATCC 22028 / DSM 70294 / BCRC 21397 / CBS 2163 / NBRC 10782 / NRRL Y-8283 / UCD 57-17</strain>
    </source>
</reference>
<dbReference type="InParanoid" id="A7TG24"/>
<dbReference type="PhylomeDB" id="A7TG24"/>
<name>A7TG24_VANPO</name>
<dbReference type="RefSeq" id="XP_001646639.1">
    <property type="nucleotide sequence ID" value="XM_001646589.1"/>
</dbReference>
<gene>
    <name evidence="2" type="ORF">Kpol_1028p56</name>
</gene>
<keyword evidence="3" id="KW-1185">Reference proteome</keyword>
<sequence>MSGSSKANAKNNKKVVEVANTNNAGNGKVLPQQINPPQVSLPTDSYIPSYLSELVPELKSYQQLIEAEKRLDVYLARKKIDLHQNVSQWSNNGVGSAFSMENSLNRRNIENTKYLRVFISNIAENQPWQDPSQELSAGSWTMRVEGRLLDSQNVSDANRPKFSSFFQAIAVDFKKKKNESSSNKNETDTAATTTTTGLALPNQNQDVEMKDVEMKDDVTKQETDIADAVEWHFDSKNPVEFDGLDIKRQGTENIDCTVTMQLKNITGKELDYSPELASIIGLSQGSLHTAVYSLYKYLLINKLLINDESNNQGPSSSSPSSENTNGEKTIVQLDEFLSELLPNSNIDETVPKPTTIKLVDLLPLINQHVSPLKPVKINYTIRVDKASTYGDCVFDLAVPNPQQSSNAKEPSEESKEGLSLLAELNNLTTEFKPKLQELDMEASALQLQLNDSASRYQFFKKISSDPVPVLQEYIASSATALKVLSGDEGYNEDTVRRSQFYKDNEAILFENLGVLLANGRM</sequence>
<dbReference type="eggNOG" id="KOG2570">
    <property type="taxonomic scope" value="Eukaryota"/>
</dbReference>
<feature type="region of interest" description="Disordered" evidence="1">
    <location>
        <begin position="176"/>
        <end position="202"/>
    </location>
</feature>
<dbReference type="OrthoDB" id="10263741at2759"/>
<feature type="compositionally biased region" description="Low complexity" evidence="1">
    <location>
        <begin position="180"/>
        <end position="196"/>
    </location>
</feature>
<accession>A7TG24</accession>
<dbReference type="STRING" id="436907.A7TG24"/>
<dbReference type="Proteomes" id="UP000000267">
    <property type="component" value="Unassembled WGS sequence"/>
</dbReference>
<evidence type="ECO:0000256" key="1">
    <source>
        <dbReference type="SAM" id="MobiDB-lite"/>
    </source>
</evidence>
<dbReference type="PANTHER" id="PTHR13844">
    <property type="entry name" value="SWI/SNF-RELATED MATRIX-ASSOCIATED ACTIN-DEPENDENT REGULATOR OF CHROMATIN SUBFAMILY D"/>
    <property type="match status" value="1"/>
</dbReference>
<dbReference type="FunCoup" id="A7TG24">
    <property type="interactions" value="821"/>
</dbReference>
<proteinExistence type="predicted"/>
<dbReference type="AlphaFoldDB" id="A7TG24"/>
<evidence type="ECO:0000313" key="3">
    <source>
        <dbReference type="Proteomes" id="UP000000267"/>
    </source>
</evidence>
<dbReference type="SUPFAM" id="SSF47592">
    <property type="entry name" value="SWIB/MDM2 domain"/>
    <property type="match status" value="1"/>
</dbReference>
<dbReference type="Gene3D" id="1.10.245.10">
    <property type="entry name" value="SWIB/MDM2 domain"/>
    <property type="match status" value="1"/>
</dbReference>
<dbReference type="HOGENOM" id="CLU_032070_0_0_1"/>
<organism evidence="3">
    <name type="scientific">Vanderwaltozyma polyspora (strain ATCC 22028 / DSM 70294 / BCRC 21397 / CBS 2163 / NBRC 10782 / NRRL Y-8283 / UCD 57-17)</name>
    <name type="common">Kluyveromyces polysporus</name>
    <dbReference type="NCBI Taxonomy" id="436907"/>
    <lineage>
        <taxon>Eukaryota</taxon>
        <taxon>Fungi</taxon>
        <taxon>Dikarya</taxon>
        <taxon>Ascomycota</taxon>
        <taxon>Saccharomycotina</taxon>
        <taxon>Saccharomycetes</taxon>
        <taxon>Saccharomycetales</taxon>
        <taxon>Saccharomycetaceae</taxon>
        <taxon>Vanderwaltozyma</taxon>
    </lineage>
</organism>
<protein>
    <recommendedName>
        <fullName evidence="4">DM2 domain-containing protein</fullName>
    </recommendedName>
</protein>
<dbReference type="KEGG" id="vpo:Kpol_1028p56"/>
<evidence type="ECO:0008006" key="4">
    <source>
        <dbReference type="Google" id="ProtNLM"/>
    </source>
</evidence>
<dbReference type="OMA" id="NFRCNEP"/>
<dbReference type="EMBL" id="DS480385">
    <property type="protein sequence ID" value="EDO18781.1"/>
    <property type="molecule type" value="Genomic_DNA"/>
</dbReference>
<dbReference type="GeneID" id="5547096"/>
<evidence type="ECO:0000313" key="2">
    <source>
        <dbReference type="EMBL" id="EDO18781.1"/>
    </source>
</evidence>